<dbReference type="Proteomes" id="UP001430848">
    <property type="component" value="Unassembled WGS sequence"/>
</dbReference>
<dbReference type="PANTHER" id="PTHR42085">
    <property type="entry name" value="F-BOX DOMAIN-CONTAINING PROTEIN"/>
    <property type="match status" value="1"/>
</dbReference>
<comment type="caution">
    <text evidence="2">The sequence shown here is derived from an EMBL/GenBank/DDBJ whole genome shotgun (WGS) entry which is preliminary data.</text>
</comment>
<dbReference type="InterPro" id="IPR038883">
    <property type="entry name" value="AN11006-like"/>
</dbReference>
<feature type="compositionally biased region" description="Polar residues" evidence="1">
    <location>
        <begin position="8"/>
        <end position="21"/>
    </location>
</feature>
<sequence>MDIDRNKQALSMSRKQCHTSEGSAPKKVFEFLKLPAEIRNMIYWNVLVKRRSCYRFAQPPLTLVNNQIRREALPVLYGNCLFFAHFGPYFPISERFQKLRAVVPAIPNLAYITKLDLRFSFGLMGFSKKRGVYVFICMREDKLECGSLGSNNLVGEPGLEWKDRAKIEAHYRRLLENLPMGAFWKYNAKLSAMRGMKPVVRILLCFAERCPAAAEWVRMVLQWRDLVA</sequence>
<evidence type="ECO:0000313" key="2">
    <source>
        <dbReference type="EMBL" id="KAK7716691.1"/>
    </source>
</evidence>
<dbReference type="PANTHER" id="PTHR42085:SF6">
    <property type="entry name" value="F-BOX DOMAIN-CONTAINING PROTEIN"/>
    <property type="match status" value="1"/>
</dbReference>
<proteinExistence type="predicted"/>
<reference evidence="2 3" key="1">
    <citation type="submission" date="2024-02" db="EMBL/GenBank/DDBJ databases">
        <title>De novo assembly and annotation of 12 fungi associated with fruit tree decline syndrome in Ontario, Canada.</title>
        <authorList>
            <person name="Sulman M."/>
            <person name="Ellouze W."/>
            <person name="Ilyukhin E."/>
        </authorList>
    </citation>
    <scope>NUCLEOTIDE SEQUENCE [LARGE SCALE GENOMIC DNA]</scope>
    <source>
        <strain evidence="2 3">M169</strain>
    </source>
</reference>
<evidence type="ECO:0008006" key="4">
    <source>
        <dbReference type="Google" id="ProtNLM"/>
    </source>
</evidence>
<organism evidence="2 3">
    <name type="scientific">Diaporthe eres</name>
    <name type="common">Phomopsis oblonga</name>
    <dbReference type="NCBI Taxonomy" id="83184"/>
    <lineage>
        <taxon>Eukaryota</taxon>
        <taxon>Fungi</taxon>
        <taxon>Dikarya</taxon>
        <taxon>Ascomycota</taxon>
        <taxon>Pezizomycotina</taxon>
        <taxon>Sordariomycetes</taxon>
        <taxon>Sordariomycetidae</taxon>
        <taxon>Diaporthales</taxon>
        <taxon>Diaporthaceae</taxon>
        <taxon>Diaporthe</taxon>
        <taxon>Diaporthe eres species complex</taxon>
    </lineage>
</organism>
<keyword evidence="3" id="KW-1185">Reference proteome</keyword>
<protein>
    <recommendedName>
        <fullName evidence="4">F-box domain-containing protein</fullName>
    </recommendedName>
</protein>
<dbReference type="EMBL" id="JAKNSF020000098">
    <property type="protein sequence ID" value="KAK7716691.1"/>
    <property type="molecule type" value="Genomic_DNA"/>
</dbReference>
<evidence type="ECO:0000313" key="3">
    <source>
        <dbReference type="Proteomes" id="UP001430848"/>
    </source>
</evidence>
<feature type="region of interest" description="Disordered" evidence="1">
    <location>
        <begin position="1"/>
        <end position="21"/>
    </location>
</feature>
<name>A0ABR1NV59_DIAER</name>
<evidence type="ECO:0000256" key="1">
    <source>
        <dbReference type="SAM" id="MobiDB-lite"/>
    </source>
</evidence>
<accession>A0ABR1NV59</accession>
<gene>
    <name evidence="2" type="ORF">SLS63_011003</name>
</gene>